<dbReference type="InterPro" id="IPR000408">
    <property type="entry name" value="Reg_chr_condens"/>
</dbReference>
<name>A0A1H0PP97_9ACTN</name>
<organism evidence="3 4">
    <name type="scientific">Nakamurella panacisegetis</name>
    <dbReference type="NCBI Taxonomy" id="1090615"/>
    <lineage>
        <taxon>Bacteria</taxon>
        <taxon>Bacillati</taxon>
        <taxon>Actinomycetota</taxon>
        <taxon>Actinomycetes</taxon>
        <taxon>Nakamurellales</taxon>
        <taxon>Nakamurellaceae</taxon>
        <taxon>Nakamurella</taxon>
    </lineage>
</organism>
<accession>A0A1H0PP97</accession>
<protein>
    <submittedName>
        <fullName evidence="3">Alpha-tubulin suppressor</fullName>
    </submittedName>
</protein>
<dbReference type="PROSITE" id="PS50012">
    <property type="entry name" value="RCC1_3"/>
    <property type="match status" value="6"/>
</dbReference>
<evidence type="ECO:0000313" key="4">
    <source>
        <dbReference type="Proteomes" id="UP000198741"/>
    </source>
</evidence>
<gene>
    <name evidence="3" type="ORF">SAMN04515671_2864</name>
</gene>
<dbReference type="RefSeq" id="WP_090476872.1">
    <property type="nucleotide sequence ID" value="NZ_LT629710.1"/>
</dbReference>
<evidence type="ECO:0000256" key="1">
    <source>
        <dbReference type="ARBA" id="ARBA00022737"/>
    </source>
</evidence>
<dbReference type="Proteomes" id="UP000198741">
    <property type="component" value="Chromosome I"/>
</dbReference>
<feature type="signal peptide" evidence="2">
    <location>
        <begin position="1"/>
        <end position="24"/>
    </location>
</feature>
<sequence>MRAVVRVLITVLSLLAAGAVTAPAAVGAAPTAQQARGAVSAAPVVAGAAVSVTPARIADSRSGLQIPGALPAAGTAPVQVTGRGAIPADGVAAVLATVTVVDPQQAGYLTVWRSGSTRPGTSNLNFRAGQTIANMVLVRVGAVGGIEVFNGSSGSVQVVVDVTGYTRSGTPTASGAVVPVPPTRIVDSRVGRQLAGPVPALAAKDVQIGGRGGIPPAVAGVVATVTVVNPQRAGYLTVWPSNSPRPKASNVNFQAGENIALLVIVPVSAGSALRVFNGSAGTVGVIIDVAGYLVPGNPTAAGTLLSATPSRIADSRILLQFARPAAARDTVAVTVTGPGSVAASVALTVTVVAPQASGYLTVWPSGTSRPAASTLNFRAGRNIAATVVVPIGPDGKVQLFNGSNSTVHLVVDTNGYTLARATPSNGRVWAWGAGFNGLLGNGSTADKLVPGPVFGLGDVTAVTAGFTTVYALRGDGTVWTWGPAVGTGITADTSVPEQVPGLSGIAAVAGGFDTGYAVREDGTVWAWGAGSAGQLGNGGTADSAVPVRVSGLTDVTAVAAGGVNTAYALRGDGTVWAWGSGGLGQLGNARTADSAVPVRVSGLTHVTAVAGGWFNGYAVESDGTVWAWGSGSSGALGNGRTAVALVPVKVTGLSNVTALAAGFATGYAVRGDGTVWAWGAGTDGALGNGSTASTLVPVQVSGLRDATAVAAVGGTALLATGNNAYALRGNGTVMAWGAGGQLGNGGTGGSRVPVPVSALTTATRIAAGPFDGFAVTR</sequence>
<proteinExistence type="predicted"/>
<dbReference type="OrthoDB" id="904022at2"/>
<dbReference type="Gene3D" id="2.130.10.30">
    <property type="entry name" value="Regulator of chromosome condensation 1/beta-lactamase-inhibitor protein II"/>
    <property type="match status" value="3"/>
</dbReference>
<evidence type="ECO:0000313" key="3">
    <source>
        <dbReference type="EMBL" id="SDP06922.1"/>
    </source>
</evidence>
<dbReference type="AlphaFoldDB" id="A0A1H0PP97"/>
<dbReference type="Pfam" id="PF00415">
    <property type="entry name" value="RCC1"/>
    <property type="match status" value="5"/>
</dbReference>
<evidence type="ECO:0000256" key="2">
    <source>
        <dbReference type="SAM" id="SignalP"/>
    </source>
</evidence>
<reference evidence="3 4" key="1">
    <citation type="submission" date="2016-10" db="EMBL/GenBank/DDBJ databases">
        <authorList>
            <person name="de Groot N.N."/>
        </authorList>
    </citation>
    <scope>NUCLEOTIDE SEQUENCE [LARGE SCALE GENOMIC DNA]</scope>
    <source>
        <strain evidence="4">P4-7,KCTC 19426,CECT 7604</strain>
    </source>
</reference>
<keyword evidence="4" id="KW-1185">Reference proteome</keyword>
<dbReference type="PANTHER" id="PTHR22870:SF408">
    <property type="entry name" value="OS09G0560450 PROTEIN"/>
    <property type="match status" value="1"/>
</dbReference>
<dbReference type="SUPFAM" id="SSF50985">
    <property type="entry name" value="RCC1/BLIP-II"/>
    <property type="match status" value="2"/>
</dbReference>
<dbReference type="PANTHER" id="PTHR22870">
    <property type="entry name" value="REGULATOR OF CHROMOSOME CONDENSATION"/>
    <property type="match status" value="1"/>
</dbReference>
<dbReference type="EMBL" id="LT629710">
    <property type="protein sequence ID" value="SDP06922.1"/>
    <property type="molecule type" value="Genomic_DNA"/>
</dbReference>
<keyword evidence="2" id="KW-0732">Signal</keyword>
<keyword evidence="1" id="KW-0677">Repeat</keyword>
<dbReference type="STRING" id="1090615.SAMN04515671_2864"/>
<dbReference type="PRINTS" id="PR00633">
    <property type="entry name" value="RCCNDNSATION"/>
</dbReference>
<dbReference type="InterPro" id="IPR009091">
    <property type="entry name" value="RCC1/BLIP-II"/>
</dbReference>
<dbReference type="InterPro" id="IPR051210">
    <property type="entry name" value="Ub_ligase/GEF_domain"/>
</dbReference>
<feature type="chain" id="PRO_5009250788" evidence="2">
    <location>
        <begin position="25"/>
        <end position="777"/>
    </location>
</feature>